<feature type="domain" description="DUF4142" evidence="3">
    <location>
        <begin position="49"/>
        <end position="185"/>
    </location>
</feature>
<feature type="region of interest" description="Disordered" evidence="1">
    <location>
        <begin position="23"/>
        <end position="44"/>
    </location>
</feature>
<dbReference type="PANTHER" id="PTHR38593:SF1">
    <property type="entry name" value="BLR2558 PROTEIN"/>
    <property type="match status" value="1"/>
</dbReference>
<dbReference type="RefSeq" id="WP_180157096.1">
    <property type="nucleotide sequence ID" value="NZ_JACCEM010000008.1"/>
</dbReference>
<feature type="signal peptide" evidence="2">
    <location>
        <begin position="1"/>
        <end position="24"/>
    </location>
</feature>
<evidence type="ECO:0000256" key="2">
    <source>
        <dbReference type="SAM" id="SignalP"/>
    </source>
</evidence>
<evidence type="ECO:0000313" key="4">
    <source>
        <dbReference type="EMBL" id="NYT50806.1"/>
    </source>
</evidence>
<organism evidence="4 5">
    <name type="scientific">Parapusillimonas granuli</name>
    <dbReference type="NCBI Taxonomy" id="380911"/>
    <lineage>
        <taxon>Bacteria</taxon>
        <taxon>Pseudomonadati</taxon>
        <taxon>Pseudomonadota</taxon>
        <taxon>Betaproteobacteria</taxon>
        <taxon>Burkholderiales</taxon>
        <taxon>Alcaligenaceae</taxon>
        <taxon>Parapusillimonas</taxon>
    </lineage>
</organism>
<dbReference type="InterPro" id="IPR025419">
    <property type="entry name" value="DUF4142"/>
</dbReference>
<evidence type="ECO:0000313" key="5">
    <source>
        <dbReference type="Proteomes" id="UP000559809"/>
    </source>
</evidence>
<proteinExistence type="predicted"/>
<dbReference type="EMBL" id="JACCEM010000008">
    <property type="protein sequence ID" value="NYT50806.1"/>
    <property type="molecule type" value="Genomic_DNA"/>
</dbReference>
<accession>A0A853G811</accession>
<keyword evidence="2" id="KW-0732">Signal</keyword>
<dbReference type="AlphaFoldDB" id="A0A853G811"/>
<gene>
    <name evidence="4" type="ORF">H0A72_15920</name>
</gene>
<reference evidence="4 5" key="1">
    <citation type="submission" date="2020-07" db="EMBL/GenBank/DDBJ databases">
        <title>Taxonomic revisions and descriptions of new bacterial species based on genomic comparisons in the high-G+C-content subgroup of the family Alcaligenaceae.</title>
        <authorList>
            <person name="Szabo A."/>
            <person name="Felfoldi T."/>
        </authorList>
    </citation>
    <scope>NUCLEOTIDE SEQUENCE [LARGE SCALE GENOMIC DNA]</scope>
    <source>
        <strain evidence="4 5">LMG 24012</strain>
    </source>
</reference>
<keyword evidence="5" id="KW-1185">Reference proteome</keyword>
<sequence length="193" mass="20539">MKPSPLYFTVLLAGMAITAGGALAQPKPASPAGETPAEARQNQIAMSEEDKNFIKRAGEAGHLEVEASKLAQEKAESAEVKSFARSMIKDHTDANLELETISKKKGVAPPLFPSDAQKEKLEALSQAEGAEFDRLYAKEIGVAAHKEAVSLFSGAGTGLQDPELKAFAVKTLPQLKKHLGMAEDLERKVSGAK</sequence>
<dbReference type="Proteomes" id="UP000559809">
    <property type="component" value="Unassembled WGS sequence"/>
</dbReference>
<comment type="caution">
    <text evidence="4">The sequence shown here is derived from an EMBL/GenBank/DDBJ whole genome shotgun (WGS) entry which is preliminary data.</text>
</comment>
<dbReference type="PANTHER" id="PTHR38593">
    <property type="entry name" value="BLR2558 PROTEIN"/>
    <property type="match status" value="1"/>
</dbReference>
<dbReference type="InterPro" id="IPR012347">
    <property type="entry name" value="Ferritin-like"/>
</dbReference>
<name>A0A853G811_9BURK</name>
<dbReference type="Pfam" id="PF13628">
    <property type="entry name" value="DUF4142"/>
    <property type="match status" value="1"/>
</dbReference>
<dbReference type="Gene3D" id="1.20.1260.10">
    <property type="match status" value="1"/>
</dbReference>
<feature type="chain" id="PRO_5032591867" evidence="2">
    <location>
        <begin position="25"/>
        <end position="193"/>
    </location>
</feature>
<evidence type="ECO:0000259" key="3">
    <source>
        <dbReference type="Pfam" id="PF13628"/>
    </source>
</evidence>
<evidence type="ECO:0000256" key="1">
    <source>
        <dbReference type="SAM" id="MobiDB-lite"/>
    </source>
</evidence>
<protein>
    <submittedName>
        <fullName evidence="4">DUF4142 domain-containing protein</fullName>
    </submittedName>
</protein>